<keyword evidence="2" id="KW-1185">Reference proteome</keyword>
<evidence type="ECO:0000313" key="2">
    <source>
        <dbReference type="Proteomes" id="UP001590951"/>
    </source>
</evidence>
<protein>
    <submittedName>
        <fullName evidence="1">Uncharacterized protein</fullName>
    </submittedName>
</protein>
<accession>A0ABR4B6V9</accession>
<proteinExistence type="predicted"/>
<evidence type="ECO:0000313" key="1">
    <source>
        <dbReference type="EMBL" id="KAL2053163.1"/>
    </source>
</evidence>
<dbReference type="Proteomes" id="UP001590951">
    <property type="component" value="Unassembled WGS sequence"/>
</dbReference>
<comment type="caution">
    <text evidence="1">The sequence shown here is derived from an EMBL/GenBank/DDBJ whole genome shotgun (WGS) entry which is preliminary data.</text>
</comment>
<name>A0ABR4B6V9_9LECA</name>
<organism evidence="1 2">
    <name type="scientific">Lepraria finkii</name>
    <dbReference type="NCBI Taxonomy" id="1340010"/>
    <lineage>
        <taxon>Eukaryota</taxon>
        <taxon>Fungi</taxon>
        <taxon>Dikarya</taxon>
        <taxon>Ascomycota</taxon>
        <taxon>Pezizomycotina</taxon>
        <taxon>Lecanoromycetes</taxon>
        <taxon>OSLEUM clade</taxon>
        <taxon>Lecanoromycetidae</taxon>
        <taxon>Lecanorales</taxon>
        <taxon>Lecanorineae</taxon>
        <taxon>Stereocaulaceae</taxon>
        <taxon>Lepraria</taxon>
    </lineage>
</organism>
<reference evidence="1 2" key="1">
    <citation type="submission" date="2024-09" db="EMBL/GenBank/DDBJ databases">
        <title>Rethinking Asexuality: The Enigmatic Case of Functional Sexual Genes in Lepraria (Stereocaulaceae).</title>
        <authorList>
            <person name="Doellman M."/>
            <person name="Sun Y."/>
            <person name="Barcenas-Pena A."/>
            <person name="Lumbsch H.T."/>
            <person name="Grewe F."/>
        </authorList>
    </citation>
    <scope>NUCLEOTIDE SEQUENCE [LARGE SCALE GENOMIC DNA]</scope>
    <source>
        <strain evidence="1 2">Grewe 0041</strain>
    </source>
</reference>
<dbReference type="EMBL" id="JBHFEH010000022">
    <property type="protein sequence ID" value="KAL2053163.1"/>
    <property type="molecule type" value="Genomic_DNA"/>
</dbReference>
<sequence length="137" mass="15007">MGFMMEVTTDEAEKFQSPKWAKQNSTCLISTTPPHLFNFNSTPQEGPALTELYTVHWANSIDGIAFRLQRGGCSTTSTMAAFQENAGIGLLRAYHALARSGFLFLEAALCTLGGRDRTAASQDIPGLGFVELWRCLK</sequence>
<gene>
    <name evidence="1" type="ORF">ABVK25_006488</name>
</gene>